<feature type="transmembrane region" description="Helical" evidence="6">
    <location>
        <begin position="6"/>
        <end position="30"/>
    </location>
</feature>
<dbReference type="GO" id="GO:0004888">
    <property type="term" value="F:transmembrane signaling receptor activity"/>
    <property type="evidence" value="ECO:0007669"/>
    <property type="project" value="InterPro"/>
</dbReference>
<evidence type="ECO:0000313" key="8">
    <source>
        <dbReference type="Proteomes" id="UP001175271"/>
    </source>
</evidence>
<feature type="transmembrane region" description="Helical" evidence="6">
    <location>
        <begin position="568"/>
        <end position="593"/>
    </location>
</feature>
<keyword evidence="4 6" id="KW-1133">Transmembrane helix</keyword>
<dbReference type="Proteomes" id="UP001175271">
    <property type="component" value="Unassembled WGS sequence"/>
</dbReference>
<dbReference type="EMBL" id="JAUCMV010000001">
    <property type="protein sequence ID" value="KAK0423020.1"/>
    <property type="molecule type" value="Genomic_DNA"/>
</dbReference>
<dbReference type="PANTHER" id="PTHR31627:SF31">
    <property type="entry name" value="SERPENTINE RECEPTOR CLASS GAMMA"/>
    <property type="match status" value="1"/>
</dbReference>
<organism evidence="7 8">
    <name type="scientific">Steinernema hermaphroditum</name>
    <dbReference type="NCBI Taxonomy" id="289476"/>
    <lineage>
        <taxon>Eukaryota</taxon>
        <taxon>Metazoa</taxon>
        <taxon>Ecdysozoa</taxon>
        <taxon>Nematoda</taxon>
        <taxon>Chromadorea</taxon>
        <taxon>Rhabditida</taxon>
        <taxon>Tylenchina</taxon>
        <taxon>Panagrolaimomorpha</taxon>
        <taxon>Strongyloidoidea</taxon>
        <taxon>Steinernematidae</taxon>
        <taxon>Steinernema</taxon>
    </lineage>
</organism>
<comment type="caution">
    <text evidence="7">The sequence shown here is derived from an EMBL/GenBank/DDBJ whole genome shotgun (WGS) entry which is preliminary data.</text>
</comment>
<dbReference type="InterPro" id="IPR019426">
    <property type="entry name" value="7TM_GPCR_serpentine_rcpt_Srv"/>
</dbReference>
<feature type="transmembrane region" description="Helical" evidence="6">
    <location>
        <begin position="177"/>
        <end position="198"/>
    </location>
</feature>
<dbReference type="Pfam" id="PF02118">
    <property type="entry name" value="Srg"/>
    <property type="match status" value="2"/>
</dbReference>
<protein>
    <recommendedName>
        <fullName evidence="6">Serpentine receptor class gamma</fullName>
    </recommendedName>
</protein>
<feature type="transmembrane region" description="Helical" evidence="6">
    <location>
        <begin position="613"/>
        <end position="632"/>
    </location>
</feature>
<feature type="transmembrane region" description="Helical" evidence="6">
    <location>
        <begin position="399"/>
        <end position="426"/>
    </location>
</feature>
<dbReference type="AlphaFoldDB" id="A0AA39M760"/>
<evidence type="ECO:0000256" key="1">
    <source>
        <dbReference type="ARBA" id="ARBA00004141"/>
    </source>
</evidence>
<comment type="caution">
    <text evidence="6">Lacks conserved residue(s) required for the propagation of feature annotation.</text>
</comment>
<dbReference type="GO" id="GO:0007606">
    <property type="term" value="P:sensory perception of chemical stimulus"/>
    <property type="evidence" value="ECO:0007669"/>
    <property type="project" value="UniProtKB-UniRule"/>
</dbReference>
<name>A0AA39M760_9BILA</name>
<comment type="subcellular location">
    <subcellularLocation>
        <location evidence="1">Membrane</location>
        <topology evidence="1">Multi-pass membrane protein</topology>
    </subcellularLocation>
</comment>
<evidence type="ECO:0000256" key="3">
    <source>
        <dbReference type="ARBA" id="ARBA00022692"/>
    </source>
</evidence>
<keyword evidence="8" id="KW-1185">Reference proteome</keyword>
<feature type="transmembrane region" description="Helical" evidence="6">
    <location>
        <begin position="713"/>
        <end position="738"/>
    </location>
</feature>
<dbReference type="Pfam" id="PF10323">
    <property type="entry name" value="7TM_GPCR_Srv"/>
    <property type="match status" value="1"/>
</dbReference>
<comment type="similarity">
    <text evidence="2 6">Belongs to the nematode receptor-like protein srg family.</text>
</comment>
<dbReference type="InterPro" id="IPR051119">
    <property type="entry name" value="Nematode_SR-like"/>
</dbReference>
<dbReference type="InterPro" id="IPR000609">
    <property type="entry name" value="7TM_GPCR_serpentine_rcpt_Srg"/>
</dbReference>
<evidence type="ECO:0000256" key="6">
    <source>
        <dbReference type="RuleBase" id="RU280813"/>
    </source>
</evidence>
<feature type="transmembrane region" description="Helical" evidence="6">
    <location>
        <begin position="210"/>
        <end position="234"/>
    </location>
</feature>
<feature type="transmembrane region" description="Helical" evidence="6">
    <location>
        <begin position="758"/>
        <end position="786"/>
    </location>
</feature>
<dbReference type="SUPFAM" id="SSF81321">
    <property type="entry name" value="Family A G protein-coupled receptor-like"/>
    <property type="match status" value="2"/>
</dbReference>
<feature type="transmembrane region" description="Helical" evidence="6">
    <location>
        <begin position="75"/>
        <end position="100"/>
    </location>
</feature>
<dbReference type="GO" id="GO:0016020">
    <property type="term" value="C:membrane"/>
    <property type="evidence" value="ECO:0007669"/>
    <property type="project" value="UniProtKB-SubCell"/>
</dbReference>
<accession>A0AA39M760</accession>
<keyword evidence="5 6" id="KW-0472">Membrane</keyword>
<feature type="transmembrane region" description="Helical" evidence="6">
    <location>
        <begin position="42"/>
        <end position="63"/>
    </location>
</feature>
<dbReference type="PANTHER" id="PTHR31627">
    <property type="entry name" value="SERPENTINE RECEPTOR CLASS GAMMA-RELATED"/>
    <property type="match status" value="1"/>
</dbReference>
<feature type="transmembrane region" description="Helical" evidence="6">
    <location>
        <begin position="254"/>
        <end position="276"/>
    </location>
</feature>
<evidence type="ECO:0000313" key="7">
    <source>
        <dbReference type="EMBL" id="KAK0423020.1"/>
    </source>
</evidence>
<gene>
    <name evidence="7" type="ORF">QR680_007927</name>
</gene>
<feature type="transmembrane region" description="Helical" evidence="6">
    <location>
        <begin position="355"/>
        <end position="379"/>
    </location>
</feature>
<keyword evidence="3 6" id="KW-0812">Transmembrane</keyword>
<sequence length="846" mass="96540">MSSELIPLAVSLLYGIPSFVLYVFILFQLVRLKYRKRFSNPFYGLCFAIGVVDCFGYIIYYAFFTLPMYSIASSIFSSSFFAPSALTSGIYFSLFFFGYLQLFGNCFLTMNRFTAIVVSVAETSMGYLILTQTSDVYFFGLHLSLRVEALDFDFITVSERLTSIPVHYLMIALHTEIVYLLIGIPTLIFYAAIMLTLLKKSNKEVFGFAFYRIFAVICVLDCLMYIMNTITFRLPMCPQLSFLYVHIKPSAFTTALYFGLFFFSSAQLFTGSLICLNRFSAVAFPAKHKTFWRKHYHHCIGVTLFLGFACSWQTLLSNAQFMKHSIDGTNDFFFTFMFDDMSILFVGKAMQFNSILVAALNIFISVFQLGMNSATIGLLIHQRKSTNTSANRPKPELNLLFLSIAMFLVVLTNGLYQVVVTVLLYMESDYIVPFLDYYLLVADFNNLAPPYLLFIVSGTARKTFFESMRFKKPHEASTVQLFVSRDNKTLQHSIELDNPEVTAEVLATCTRCYLEATEHVWRRVAYAMIPLQLEIMYLLIGVPSLVFYAILIVSLLKRTNKEVFGFAFYRIFAFVSVMDFMCYITNTVGLRMAMCPTFSFIYANFQRSFATKMIYFSAFFFPYGQLFGQLLITANRFSAVAVPSRHKQFWRKYYVVGIALAISLSLACTWQNLASNAQFMRHEVEGTTEVFFTLMFDQESVWIIDNPPEYNSIVSAALSILVSLIQFALNSVTIIIIIRQRKGTESSSVANNMPKPELNLFFLSLIMFVLGLMAGAYQVGVTVLLFMKTEAIVAYLDYYLLVYDVSNLSPPYLLMIMSATARKTFLDSVGFRKKKEVSTVPLFVTR</sequence>
<evidence type="ECO:0000256" key="2">
    <source>
        <dbReference type="ARBA" id="ARBA00005692"/>
    </source>
</evidence>
<evidence type="ECO:0000256" key="5">
    <source>
        <dbReference type="ARBA" id="ARBA00023136"/>
    </source>
</evidence>
<feature type="transmembrane region" description="Helical" evidence="6">
    <location>
        <begin position="112"/>
        <end position="130"/>
    </location>
</feature>
<proteinExistence type="inferred from homology"/>
<dbReference type="Gene3D" id="1.20.1070.10">
    <property type="entry name" value="Rhodopsin 7-helix transmembrane proteins"/>
    <property type="match status" value="2"/>
</dbReference>
<feature type="transmembrane region" description="Helical" evidence="6">
    <location>
        <begin position="798"/>
        <end position="816"/>
    </location>
</feature>
<feature type="transmembrane region" description="Helical" evidence="6">
    <location>
        <begin position="296"/>
        <end position="315"/>
    </location>
</feature>
<reference evidence="7" key="1">
    <citation type="submission" date="2023-06" db="EMBL/GenBank/DDBJ databases">
        <title>Genomic analysis of the entomopathogenic nematode Steinernema hermaphroditum.</title>
        <authorList>
            <person name="Schwarz E.M."/>
            <person name="Heppert J.K."/>
            <person name="Baniya A."/>
            <person name="Schwartz H.T."/>
            <person name="Tan C.-H."/>
            <person name="Antoshechkin I."/>
            <person name="Sternberg P.W."/>
            <person name="Goodrich-Blair H."/>
            <person name="Dillman A.R."/>
        </authorList>
    </citation>
    <scope>NUCLEOTIDE SEQUENCE</scope>
    <source>
        <strain evidence="7">PS9179</strain>
        <tissue evidence="7">Whole animal</tissue>
    </source>
</reference>
<feature type="transmembrane region" description="Helical" evidence="6">
    <location>
        <begin position="653"/>
        <end position="673"/>
    </location>
</feature>
<evidence type="ECO:0000256" key="4">
    <source>
        <dbReference type="ARBA" id="ARBA00022989"/>
    </source>
</evidence>
<feature type="transmembrane region" description="Helical" evidence="6">
    <location>
        <begin position="535"/>
        <end position="556"/>
    </location>
</feature>